<dbReference type="RefSeq" id="WP_117849182.1">
    <property type="nucleotide sequence ID" value="NZ_CAXSSN010000022.1"/>
</dbReference>
<dbReference type="GO" id="GO:0016757">
    <property type="term" value="F:glycosyltransferase activity"/>
    <property type="evidence" value="ECO:0007669"/>
    <property type="project" value="UniProtKB-KW"/>
</dbReference>
<proteinExistence type="predicted"/>
<protein>
    <submittedName>
        <fullName evidence="2">Glycosyltransferase family 4 protein</fullName>
    </submittedName>
    <submittedName>
        <fullName evidence="3">Lipopolysaccharide core biosynthesis protein RfaG</fullName>
        <ecNumber evidence="3">2.4.-.-</ecNumber>
    </submittedName>
</protein>
<dbReference type="EC" id="2.4.-.-" evidence="3"/>
<evidence type="ECO:0000313" key="2">
    <source>
        <dbReference type="EMBL" id="MCB7281102.1"/>
    </source>
</evidence>
<dbReference type="EMBL" id="JAJCQG010000023">
    <property type="protein sequence ID" value="MCB7281102.1"/>
    <property type="molecule type" value="Genomic_DNA"/>
</dbReference>
<reference evidence="3 4" key="1">
    <citation type="submission" date="2019-09" db="EMBL/GenBank/DDBJ databases">
        <title>Commensal-derived Metabolites Govern Vibrio cholerae Pathogenesis in Host.</title>
        <authorList>
            <person name="Yoon S.S."/>
            <person name="Yoon M.Y."/>
        </authorList>
    </citation>
    <scope>NUCLEOTIDE SEQUENCE [LARGE SCALE GENOMIC DNA]</scope>
    <source>
        <strain evidence="3 4">VIC01</strain>
    </source>
</reference>
<dbReference type="Proteomes" id="UP001199363">
    <property type="component" value="Unassembled WGS sequence"/>
</dbReference>
<dbReference type="InterPro" id="IPR001296">
    <property type="entry name" value="Glyco_trans_1"/>
</dbReference>
<dbReference type="EMBL" id="CP043529">
    <property type="protein sequence ID" value="QEW37277.1"/>
    <property type="molecule type" value="Genomic_DNA"/>
</dbReference>
<dbReference type="AlphaFoldDB" id="A0A413RUD8"/>
<organism evidence="3 4">
    <name type="scientific">Phocaeicola vulgatus</name>
    <name type="common">Bacteroides vulgatus</name>
    <dbReference type="NCBI Taxonomy" id="821"/>
    <lineage>
        <taxon>Bacteria</taxon>
        <taxon>Pseudomonadati</taxon>
        <taxon>Bacteroidota</taxon>
        <taxon>Bacteroidia</taxon>
        <taxon>Bacteroidales</taxon>
        <taxon>Bacteroidaceae</taxon>
        <taxon>Phocaeicola</taxon>
    </lineage>
</organism>
<dbReference type="CDD" id="cd03801">
    <property type="entry name" value="GT4_PimA-like"/>
    <property type="match status" value="1"/>
</dbReference>
<dbReference type="PANTHER" id="PTHR45947:SF3">
    <property type="entry name" value="SULFOQUINOVOSYL TRANSFERASE SQD2"/>
    <property type="match status" value="1"/>
</dbReference>
<evidence type="ECO:0000259" key="1">
    <source>
        <dbReference type="Pfam" id="PF00534"/>
    </source>
</evidence>
<evidence type="ECO:0000313" key="3">
    <source>
        <dbReference type="EMBL" id="QEW37277.1"/>
    </source>
</evidence>
<keyword evidence="3" id="KW-0808">Transferase</keyword>
<reference evidence="2" key="2">
    <citation type="submission" date="2021-10" db="EMBL/GenBank/DDBJ databases">
        <title>Collection of gut derived symbiotic bacterial strains cultured from healthy donors.</title>
        <authorList>
            <person name="Lin H."/>
            <person name="Littmann E."/>
            <person name="Kohout C."/>
            <person name="Pamer E.G."/>
        </authorList>
    </citation>
    <scope>NUCLEOTIDE SEQUENCE</scope>
    <source>
        <strain evidence="2">DFI.1.167</strain>
    </source>
</reference>
<feature type="domain" description="Glycosyl transferase family 1" evidence="1">
    <location>
        <begin position="186"/>
        <end position="344"/>
    </location>
</feature>
<sequence length="366" mass="42467">MEQKLKKVLFITNIPAPYRIDFYNELGKHCELTVIFEAKRAPGITFNWKENTISNFKAIFLKEGEIQETKIDWSIFKYIKQLKYDVIFITNYAYFTEMAALLSIKLRNIPYYYEVDGAMAKYHEGKAKKIFKSFFLKGAKAYISPSQITDEYIRFYAGENSTIYRYPFSSLGNKDIINAPLSQQEKNAIRKILNIKEPQMILAVGQFIHRKGFDVLLQAARTMDKNIGIYIVGGKPTEEYLQIQKENNLTQIHFEGFKTKEELAMYFKAADIFVHPTREDIWGLVINESMAYGLPVITTNKCVAGMELITNKECLIDTDNSEQLKSIMEKLMNDSELRVEIAQQNLHKIASYTIEKMVEEHLKIIN</sequence>
<dbReference type="Gene3D" id="3.40.50.2000">
    <property type="entry name" value="Glycogen Phosphorylase B"/>
    <property type="match status" value="2"/>
</dbReference>
<dbReference type="Proteomes" id="UP000326091">
    <property type="component" value="Chromosome"/>
</dbReference>
<accession>A0A413RUD8</accession>
<dbReference type="SUPFAM" id="SSF53756">
    <property type="entry name" value="UDP-Glycosyltransferase/glycogen phosphorylase"/>
    <property type="match status" value="1"/>
</dbReference>
<dbReference type="PANTHER" id="PTHR45947">
    <property type="entry name" value="SULFOQUINOVOSYL TRANSFERASE SQD2"/>
    <property type="match status" value="1"/>
</dbReference>
<dbReference type="InterPro" id="IPR050194">
    <property type="entry name" value="Glycosyltransferase_grp1"/>
</dbReference>
<dbReference type="Pfam" id="PF00534">
    <property type="entry name" value="Glycos_transf_1"/>
    <property type="match status" value="1"/>
</dbReference>
<name>A0A413RUD8_PHOVU</name>
<keyword evidence="3" id="KW-0328">Glycosyltransferase</keyword>
<evidence type="ECO:0000313" key="4">
    <source>
        <dbReference type="Proteomes" id="UP000326091"/>
    </source>
</evidence>
<gene>
    <name evidence="3" type="primary">rfaG</name>
    <name evidence="2" type="ORF">LI282_08650</name>
    <name evidence="3" type="ORF">VIC01_02861</name>
</gene>